<protein>
    <submittedName>
        <fullName evidence="2">Uncharacterized protein</fullName>
    </submittedName>
</protein>
<gene>
    <name evidence="2" type="ORF">CVS27_07275</name>
</gene>
<dbReference type="AlphaFoldDB" id="A0A2S3ZYP1"/>
<evidence type="ECO:0000313" key="3">
    <source>
        <dbReference type="Proteomes" id="UP000237061"/>
    </source>
</evidence>
<dbReference type="OrthoDB" id="4953896at2"/>
<reference evidence="2 3" key="1">
    <citation type="submission" date="2018-01" db="EMBL/GenBank/DDBJ databases">
        <title>Arthrobacter sp. nov., from glaciers in China.</title>
        <authorList>
            <person name="Liu Q."/>
            <person name="Xin Y.-H."/>
        </authorList>
    </citation>
    <scope>NUCLEOTIDE SEQUENCE [LARGE SCALE GENOMIC DNA]</scope>
    <source>
        <strain evidence="2 3">HLT2-12-2</strain>
    </source>
</reference>
<feature type="transmembrane region" description="Helical" evidence="1">
    <location>
        <begin position="45"/>
        <end position="66"/>
    </location>
</feature>
<sequence>MLGFGFFEWFFWVLAFGAGILALTRIEVFSTNSTQRTRHHAGQTFLLWMLAAGFALAGFVTAVLAMRAGH</sequence>
<name>A0A2S3ZYP1_ARTGL</name>
<keyword evidence="1" id="KW-1133">Transmembrane helix</keyword>
<comment type="caution">
    <text evidence="2">The sequence shown here is derived from an EMBL/GenBank/DDBJ whole genome shotgun (WGS) entry which is preliminary data.</text>
</comment>
<keyword evidence="1" id="KW-0812">Transmembrane</keyword>
<feature type="transmembrane region" description="Helical" evidence="1">
    <location>
        <begin position="6"/>
        <end position="24"/>
    </location>
</feature>
<dbReference type="RefSeq" id="WP_103465058.1">
    <property type="nucleotide sequence ID" value="NZ_PPXB01000015.1"/>
</dbReference>
<keyword evidence="1" id="KW-0472">Membrane</keyword>
<organism evidence="2 3">
    <name type="scientific">Arthrobacter glacialis</name>
    <dbReference type="NCBI Taxonomy" id="1664"/>
    <lineage>
        <taxon>Bacteria</taxon>
        <taxon>Bacillati</taxon>
        <taxon>Actinomycetota</taxon>
        <taxon>Actinomycetes</taxon>
        <taxon>Micrococcales</taxon>
        <taxon>Micrococcaceae</taxon>
        <taxon>Arthrobacter</taxon>
    </lineage>
</organism>
<accession>A0A2S3ZYP1</accession>
<proteinExistence type="predicted"/>
<evidence type="ECO:0000313" key="2">
    <source>
        <dbReference type="EMBL" id="POH74350.1"/>
    </source>
</evidence>
<keyword evidence="3" id="KW-1185">Reference proteome</keyword>
<dbReference type="EMBL" id="PPXC01000004">
    <property type="protein sequence ID" value="POH74350.1"/>
    <property type="molecule type" value="Genomic_DNA"/>
</dbReference>
<dbReference type="Proteomes" id="UP000237061">
    <property type="component" value="Unassembled WGS sequence"/>
</dbReference>
<evidence type="ECO:0000256" key="1">
    <source>
        <dbReference type="SAM" id="Phobius"/>
    </source>
</evidence>